<proteinExistence type="predicted"/>
<accession>A0ACC0Z987</accession>
<protein>
    <submittedName>
        <fullName evidence="1">Uncharacterized protein</fullName>
    </submittedName>
</protein>
<sequence length="266" mass="30110">MESAAYNSSLNLFLRMSKVIRILLLALQFYSTSQFMIGWRNVDCGSTVQRLGPNSLMWTTDKDFTKFGFNKLVARSQPLEEMNTLRIFPNRTAENCYILPTYAQTLRYLIQAGFFYGNYDDNDAPDSVLRSSIVSPNLFTPITLSVDLPPNQVIVFYFTEVVKRTASNDRRIVDIYMNGMKMDTVEAEVNKYKVVTLYPVTVVGPRINITLRPASFSTLSPMISAMEVFTRIVYGPAHGNILTGGTLDHFISVYLTLIQVFLLVNA</sequence>
<evidence type="ECO:0000313" key="1">
    <source>
        <dbReference type="EMBL" id="KAJ0046811.1"/>
    </source>
</evidence>
<comment type="caution">
    <text evidence="1">The sequence shown here is derived from an EMBL/GenBank/DDBJ whole genome shotgun (WGS) entry which is preliminary data.</text>
</comment>
<dbReference type="Proteomes" id="UP001163603">
    <property type="component" value="Chromosome 3"/>
</dbReference>
<name>A0ACC0Z987_9ROSI</name>
<organism evidence="1 2">
    <name type="scientific">Pistacia integerrima</name>
    <dbReference type="NCBI Taxonomy" id="434235"/>
    <lineage>
        <taxon>Eukaryota</taxon>
        <taxon>Viridiplantae</taxon>
        <taxon>Streptophyta</taxon>
        <taxon>Embryophyta</taxon>
        <taxon>Tracheophyta</taxon>
        <taxon>Spermatophyta</taxon>
        <taxon>Magnoliopsida</taxon>
        <taxon>eudicotyledons</taxon>
        <taxon>Gunneridae</taxon>
        <taxon>Pentapetalae</taxon>
        <taxon>rosids</taxon>
        <taxon>malvids</taxon>
        <taxon>Sapindales</taxon>
        <taxon>Anacardiaceae</taxon>
        <taxon>Pistacia</taxon>
    </lineage>
</organism>
<keyword evidence="2" id="KW-1185">Reference proteome</keyword>
<reference evidence="2" key="1">
    <citation type="journal article" date="2023" name="G3 (Bethesda)">
        <title>Genome assembly and association tests identify interacting loci associated with vigor, precocity, and sex in interspecific pistachio rootstocks.</title>
        <authorList>
            <person name="Palmer W."/>
            <person name="Jacygrad E."/>
            <person name="Sagayaradj S."/>
            <person name="Cavanaugh K."/>
            <person name="Han R."/>
            <person name="Bertier L."/>
            <person name="Beede B."/>
            <person name="Kafkas S."/>
            <person name="Golino D."/>
            <person name="Preece J."/>
            <person name="Michelmore R."/>
        </authorList>
    </citation>
    <scope>NUCLEOTIDE SEQUENCE [LARGE SCALE GENOMIC DNA]</scope>
</reference>
<dbReference type="EMBL" id="CM047738">
    <property type="protein sequence ID" value="KAJ0046811.1"/>
    <property type="molecule type" value="Genomic_DNA"/>
</dbReference>
<gene>
    <name evidence="1" type="ORF">Pint_06177</name>
</gene>
<evidence type="ECO:0000313" key="2">
    <source>
        <dbReference type="Proteomes" id="UP001163603"/>
    </source>
</evidence>